<dbReference type="Proteomes" id="UP000625780">
    <property type="component" value="Unassembled WGS sequence"/>
</dbReference>
<proteinExistence type="predicted"/>
<reference evidence="3" key="1">
    <citation type="journal article" date="2019" name="Int. J. Syst. Evol. Microbiol.">
        <title>The Global Catalogue of Microorganisms (GCM) 10K type strain sequencing project: providing services to taxonomists for standard genome sequencing and annotation.</title>
        <authorList>
            <consortium name="The Broad Institute Genomics Platform"/>
            <consortium name="The Broad Institute Genome Sequencing Center for Infectious Disease"/>
            <person name="Wu L."/>
            <person name="Ma J."/>
        </authorList>
    </citation>
    <scope>NUCLEOTIDE SEQUENCE [LARGE SCALE GENOMIC DNA]</scope>
    <source>
        <strain evidence="3">CGMCC 1.12606</strain>
    </source>
</reference>
<dbReference type="SMART" id="SM00471">
    <property type="entry name" value="HDc"/>
    <property type="match status" value="1"/>
</dbReference>
<evidence type="ECO:0000259" key="1">
    <source>
        <dbReference type="SMART" id="SM00471"/>
    </source>
</evidence>
<dbReference type="InterPro" id="IPR006674">
    <property type="entry name" value="HD_domain"/>
</dbReference>
<gene>
    <name evidence="2" type="ORF">GCM10011361_06560</name>
</gene>
<protein>
    <recommendedName>
        <fullName evidence="1">HD/PDEase domain-containing protein</fullName>
    </recommendedName>
</protein>
<organism evidence="2 3">
    <name type="scientific">Muriicola marianensis</name>
    <dbReference type="NCBI Taxonomy" id="1324801"/>
    <lineage>
        <taxon>Bacteria</taxon>
        <taxon>Pseudomonadati</taxon>
        <taxon>Bacteroidota</taxon>
        <taxon>Flavobacteriia</taxon>
        <taxon>Flavobacteriales</taxon>
        <taxon>Flavobacteriaceae</taxon>
        <taxon>Muriicola</taxon>
    </lineage>
</organism>
<name>A0ABQ1QS85_9FLAO</name>
<dbReference type="SUPFAM" id="SSF109604">
    <property type="entry name" value="HD-domain/PDEase-like"/>
    <property type="match status" value="1"/>
</dbReference>
<dbReference type="Gene3D" id="1.10.3210.10">
    <property type="entry name" value="Hypothetical protein af1432"/>
    <property type="match status" value="1"/>
</dbReference>
<dbReference type="InterPro" id="IPR003607">
    <property type="entry name" value="HD/PDEase_dom"/>
</dbReference>
<accession>A0ABQ1QS85</accession>
<evidence type="ECO:0000313" key="2">
    <source>
        <dbReference type="EMBL" id="GGD42265.1"/>
    </source>
</evidence>
<dbReference type="RefSeq" id="WP_188369278.1">
    <property type="nucleotide sequence ID" value="NZ_BMFH01000001.1"/>
</dbReference>
<dbReference type="CDD" id="cd00077">
    <property type="entry name" value="HDc"/>
    <property type="match status" value="1"/>
</dbReference>
<comment type="caution">
    <text evidence="2">The sequence shown here is derived from an EMBL/GenBank/DDBJ whole genome shotgun (WGS) entry which is preliminary data.</text>
</comment>
<dbReference type="EMBL" id="BMFH01000001">
    <property type="protein sequence ID" value="GGD42265.1"/>
    <property type="molecule type" value="Genomic_DNA"/>
</dbReference>
<evidence type="ECO:0000313" key="3">
    <source>
        <dbReference type="Proteomes" id="UP000625780"/>
    </source>
</evidence>
<sequence length="192" mass="22736">MTGYLKLRKKVLELLREELSPDLCYHGLSHTLDVLKVTNDYIRRLKITKEDALLLRTGALCHDLGFTVTYERHEDHGIALTLNYMREFGFSPEQRKVVVGLIRATEVPQNPKNLLERILCDADLDYLGRDDYDKISQKLLKELRHFGVELSEEAWRDKQISFLEKHRYHTPFAIKHREPVKQMHLERIRNRT</sequence>
<keyword evidence="3" id="KW-1185">Reference proteome</keyword>
<feature type="domain" description="HD/PDEase" evidence="1">
    <location>
        <begin position="23"/>
        <end position="136"/>
    </location>
</feature>
<dbReference type="Pfam" id="PF01966">
    <property type="entry name" value="HD"/>
    <property type="match status" value="1"/>
</dbReference>